<feature type="transmembrane region" description="Helical" evidence="1">
    <location>
        <begin position="9"/>
        <end position="28"/>
    </location>
</feature>
<accession>T2IE41</accession>
<gene>
    <name evidence="2" type="ORF">CWATWH8502_4258</name>
</gene>
<reference evidence="2 3" key="1">
    <citation type="submission" date="2013-01" db="EMBL/GenBank/DDBJ databases">
        <authorList>
            <person name="Bench S."/>
        </authorList>
    </citation>
    <scope>NUCLEOTIDE SEQUENCE [LARGE SCALE GENOMIC DNA]</scope>
    <source>
        <strain evidence="2 3">WH 8502</strain>
    </source>
</reference>
<protein>
    <submittedName>
        <fullName evidence="2">NADH dehydrogenase subunit 5</fullName>
    </submittedName>
</protein>
<evidence type="ECO:0000256" key="1">
    <source>
        <dbReference type="SAM" id="Phobius"/>
    </source>
</evidence>
<proteinExistence type="predicted"/>
<keyword evidence="1" id="KW-0472">Membrane</keyword>
<evidence type="ECO:0000313" key="3">
    <source>
        <dbReference type="Proteomes" id="UP000018348"/>
    </source>
</evidence>
<dbReference type="AlphaFoldDB" id="T2IE41"/>
<keyword evidence="1" id="KW-0812">Transmembrane</keyword>
<evidence type="ECO:0000313" key="2">
    <source>
        <dbReference type="EMBL" id="CCQ51092.1"/>
    </source>
</evidence>
<keyword evidence="1" id="KW-1133">Transmembrane helix</keyword>
<comment type="caution">
    <text evidence="2">The sequence shown here is derived from an EMBL/GenBank/DDBJ whole genome shotgun (WGS) entry which is preliminary data.</text>
</comment>
<organism evidence="2 3">
    <name type="scientific">Crocosphaera watsonii WH 8502</name>
    <dbReference type="NCBI Taxonomy" id="423474"/>
    <lineage>
        <taxon>Bacteria</taxon>
        <taxon>Bacillati</taxon>
        <taxon>Cyanobacteriota</taxon>
        <taxon>Cyanophyceae</taxon>
        <taxon>Oscillatoriophycideae</taxon>
        <taxon>Chroococcales</taxon>
        <taxon>Aphanothecaceae</taxon>
        <taxon>Crocosphaera</taxon>
    </lineage>
</organism>
<name>T2IE41_CROWT</name>
<feature type="transmembrane region" description="Helical" evidence="1">
    <location>
        <begin position="40"/>
        <end position="60"/>
    </location>
</feature>
<dbReference type="Proteomes" id="UP000018348">
    <property type="component" value="Unassembled WGS sequence"/>
</dbReference>
<reference evidence="2 3" key="2">
    <citation type="submission" date="2013-09" db="EMBL/GenBank/DDBJ databases">
        <title>Whole genome comparison of six Crocosphaera watsonii strains with differing phenotypes.</title>
        <authorList>
            <person name="Bench S.R."/>
            <person name="Heller P."/>
            <person name="Frank I."/>
            <person name="Arciniega M."/>
            <person name="Shilova I.N."/>
            <person name="Zehr J.P."/>
        </authorList>
    </citation>
    <scope>NUCLEOTIDE SEQUENCE [LARGE SCALE GENOMIC DNA]</scope>
    <source>
        <strain evidence="2 3">WH 8502</strain>
    </source>
</reference>
<dbReference type="EMBL" id="CAQK01000401">
    <property type="protein sequence ID" value="CCQ51092.1"/>
    <property type="molecule type" value="Genomic_DNA"/>
</dbReference>
<sequence>MIEALSQTIWLVPLYALIGAILAIPWSPGIIRETGPRPSGYVNLLMTFIALIHSLVALVLDFGQKKFVSVYFTLN</sequence>